<evidence type="ECO:0000256" key="5">
    <source>
        <dbReference type="SAM" id="MobiDB-lite"/>
    </source>
</evidence>
<comment type="similarity">
    <text evidence="2">Belongs to the EspG family.</text>
</comment>
<feature type="region of interest" description="Disordered" evidence="5">
    <location>
        <begin position="144"/>
        <end position="165"/>
    </location>
</feature>
<dbReference type="RefSeq" id="WP_091621509.1">
    <property type="nucleotide sequence ID" value="NZ_FOEF01000013.1"/>
</dbReference>
<dbReference type="OrthoDB" id="3612957at2"/>
<keyword evidence="4" id="KW-0143">Chaperone</keyword>
<evidence type="ECO:0000256" key="3">
    <source>
        <dbReference type="ARBA" id="ARBA00022490"/>
    </source>
</evidence>
<evidence type="ECO:0000313" key="6">
    <source>
        <dbReference type="EMBL" id="SEP49590.1"/>
    </source>
</evidence>
<keyword evidence="3" id="KW-0963">Cytoplasm</keyword>
<dbReference type="InterPro" id="IPR025734">
    <property type="entry name" value="EspG"/>
</dbReference>
<evidence type="ECO:0000256" key="1">
    <source>
        <dbReference type="ARBA" id="ARBA00004496"/>
    </source>
</evidence>
<dbReference type="Pfam" id="PF14011">
    <property type="entry name" value="ESX-1_EspG"/>
    <property type="match status" value="1"/>
</dbReference>
<gene>
    <name evidence="6" type="ORF">SAMN04489732_113116</name>
</gene>
<evidence type="ECO:0000313" key="7">
    <source>
        <dbReference type="Proteomes" id="UP000198582"/>
    </source>
</evidence>
<proteinExistence type="inferred from homology"/>
<comment type="subcellular location">
    <subcellularLocation>
        <location evidence="1">Cytoplasm</location>
    </subcellularLocation>
</comment>
<protein>
    <submittedName>
        <fullName evidence="6">EspG family protein</fullName>
    </submittedName>
</protein>
<keyword evidence="7" id="KW-1185">Reference proteome</keyword>
<accession>A0A1H8YBF4</accession>
<evidence type="ECO:0000256" key="4">
    <source>
        <dbReference type="ARBA" id="ARBA00023186"/>
    </source>
</evidence>
<dbReference type="AlphaFoldDB" id="A0A1H8YBF4"/>
<name>A0A1H8YBF4_9PSEU</name>
<organism evidence="6 7">
    <name type="scientific">Amycolatopsis saalfeldensis</name>
    <dbReference type="NCBI Taxonomy" id="394193"/>
    <lineage>
        <taxon>Bacteria</taxon>
        <taxon>Bacillati</taxon>
        <taxon>Actinomycetota</taxon>
        <taxon>Actinomycetes</taxon>
        <taxon>Pseudonocardiales</taxon>
        <taxon>Pseudonocardiaceae</taxon>
        <taxon>Amycolatopsis</taxon>
    </lineage>
</organism>
<dbReference type="Proteomes" id="UP000198582">
    <property type="component" value="Unassembled WGS sequence"/>
</dbReference>
<sequence>MSVLDRAVVLPKLAFTTAWAMLDLGDPHPVLGTDVHHWMSDEIRRKLHEETISLLAEHGLARHDRLNPLWRATLRVLSAPDREFYAWSGLRDGTQRASLIALRGDEGVCLLSRDATVEVRPVRVKWPATSLYDTLPNVAGAPIRTVTVPHTPDDEPPDPLTEPSNARDYLADVLSRPQEAVHQLYTARRDESGRRSRSLPITALDLTNEGRVLTYLTEDDRITLTSGTPRTVVRTLNDTHAGLL</sequence>
<dbReference type="EMBL" id="FOEF01000013">
    <property type="protein sequence ID" value="SEP49590.1"/>
    <property type="molecule type" value="Genomic_DNA"/>
</dbReference>
<reference evidence="6 7" key="1">
    <citation type="submission" date="2016-10" db="EMBL/GenBank/DDBJ databases">
        <authorList>
            <person name="de Groot N.N."/>
        </authorList>
    </citation>
    <scope>NUCLEOTIDE SEQUENCE [LARGE SCALE GENOMIC DNA]</scope>
    <source>
        <strain evidence="6 7">DSM 44993</strain>
    </source>
</reference>
<evidence type="ECO:0000256" key="2">
    <source>
        <dbReference type="ARBA" id="ARBA00006411"/>
    </source>
</evidence>
<dbReference type="STRING" id="394193.SAMN04489732_113116"/>